<dbReference type="EMBL" id="GBXM01021870">
    <property type="protein sequence ID" value="JAH86707.1"/>
    <property type="molecule type" value="Transcribed_RNA"/>
</dbReference>
<proteinExistence type="predicted"/>
<name>A0A0E9W8L3_ANGAN</name>
<sequence length="38" mass="4287">MVMSRSPGPRFDMSSSYEYRGGFAKGVCISKIMYFNSV</sequence>
<organism evidence="1">
    <name type="scientific">Anguilla anguilla</name>
    <name type="common">European freshwater eel</name>
    <name type="synonym">Muraena anguilla</name>
    <dbReference type="NCBI Taxonomy" id="7936"/>
    <lineage>
        <taxon>Eukaryota</taxon>
        <taxon>Metazoa</taxon>
        <taxon>Chordata</taxon>
        <taxon>Craniata</taxon>
        <taxon>Vertebrata</taxon>
        <taxon>Euteleostomi</taxon>
        <taxon>Actinopterygii</taxon>
        <taxon>Neopterygii</taxon>
        <taxon>Teleostei</taxon>
        <taxon>Anguilliformes</taxon>
        <taxon>Anguillidae</taxon>
        <taxon>Anguilla</taxon>
    </lineage>
</organism>
<evidence type="ECO:0000313" key="1">
    <source>
        <dbReference type="EMBL" id="JAH86707.1"/>
    </source>
</evidence>
<accession>A0A0E9W8L3</accession>
<protein>
    <submittedName>
        <fullName evidence="1">Uncharacterized protein</fullName>
    </submittedName>
</protein>
<reference evidence="1" key="1">
    <citation type="submission" date="2014-11" db="EMBL/GenBank/DDBJ databases">
        <authorList>
            <person name="Amaro Gonzalez C."/>
        </authorList>
    </citation>
    <scope>NUCLEOTIDE SEQUENCE</scope>
</reference>
<dbReference type="AlphaFoldDB" id="A0A0E9W8L3"/>
<reference evidence="1" key="2">
    <citation type="journal article" date="2015" name="Fish Shellfish Immunol.">
        <title>Early steps in the European eel (Anguilla anguilla)-Vibrio vulnificus interaction in the gills: Role of the RtxA13 toxin.</title>
        <authorList>
            <person name="Callol A."/>
            <person name="Pajuelo D."/>
            <person name="Ebbesson L."/>
            <person name="Teles M."/>
            <person name="MacKenzie S."/>
            <person name="Amaro C."/>
        </authorList>
    </citation>
    <scope>NUCLEOTIDE SEQUENCE</scope>
</reference>